<dbReference type="AlphaFoldDB" id="A0A1X0QBA3"/>
<dbReference type="InterPro" id="IPR000977">
    <property type="entry name" value="DNA_ligase_ATP-dep"/>
</dbReference>
<dbReference type="FunFam" id="2.40.50.140:FF:000062">
    <property type="entry name" value="DNA ligase"/>
    <property type="match status" value="1"/>
</dbReference>
<gene>
    <name evidence="18" type="primary">DNLI1</name>
    <name evidence="18" type="ORF">HERIO_1085</name>
</gene>
<keyword evidence="11" id="KW-0131">Cell cycle</keyword>
<dbReference type="VEuPathDB" id="MicrosporidiaDB:A0H76_2953"/>
<evidence type="ECO:0000256" key="6">
    <source>
        <dbReference type="ARBA" id="ARBA00022741"/>
    </source>
</evidence>
<keyword evidence="4" id="KW-0132">Cell division</keyword>
<evidence type="ECO:0000256" key="2">
    <source>
        <dbReference type="ARBA" id="ARBA00012727"/>
    </source>
</evidence>
<keyword evidence="5" id="KW-0235">DNA replication</keyword>
<keyword evidence="10" id="KW-0234">DNA repair</keyword>
<dbReference type="InterPro" id="IPR012308">
    <property type="entry name" value="DNA_ligase_ATP-dep_N"/>
</dbReference>
<evidence type="ECO:0000256" key="8">
    <source>
        <dbReference type="ARBA" id="ARBA00022840"/>
    </source>
</evidence>
<dbReference type="InterPro" id="IPR036599">
    <property type="entry name" value="DNA_ligase_N_sf"/>
</dbReference>
<organism evidence="18 19">
    <name type="scientific">Hepatospora eriocheir</name>
    <dbReference type="NCBI Taxonomy" id="1081669"/>
    <lineage>
        <taxon>Eukaryota</taxon>
        <taxon>Fungi</taxon>
        <taxon>Fungi incertae sedis</taxon>
        <taxon>Microsporidia</taxon>
        <taxon>Hepatosporidae</taxon>
        <taxon>Hepatospora</taxon>
    </lineage>
</organism>
<dbReference type="Gene3D" id="1.10.3260.10">
    <property type="entry name" value="DNA ligase, ATP-dependent, N-terminal domain"/>
    <property type="match status" value="1"/>
</dbReference>
<dbReference type="GO" id="GO:0006281">
    <property type="term" value="P:DNA repair"/>
    <property type="evidence" value="ECO:0007669"/>
    <property type="project" value="UniProtKB-KW"/>
</dbReference>
<dbReference type="Pfam" id="PF04675">
    <property type="entry name" value="DNA_ligase_A_N"/>
    <property type="match status" value="1"/>
</dbReference>
<dbReference type="PANTHER" id="PTHR45674:SF4">
    <property type="entry name" value="DNA LIGASE 1"/>
    <property type="match status" value="1"/>
</dbReference>
<dbReference type="OrthoDB" id="206088at2759"/>
<dbReference type="PROSITE" id="PS50160">
    <property type="entry name" value="DNA_LIGASE_A3"/>
    <property type="match status" value="1"/>
</dbReference>
<accession>A0A1X0QBA3</accession>
<dbReference type="EC" id="6.5.1.1" evidence="2"/>
<evidence type="ECO:0000256" key="11">
    <source>
        <dbReference type="ARBA" id="ARBA00023306"/>
    </source>
</evidence>
<dbReference type="GO" id="GO:0006273">
    <property type="term" value="P:lagging strand elongation"/>
    <property type="evidence" value="ECO:0007669"/>
    <property type="project" value="TreeGrafter"/>
</dbReference>
<dbReference type="CDD" id="cd07969">
    <property type="entry name" value="OBF_DNA_ligase_I"/>
    <property type="match status" value="1"/>
</dbReference>
<dbReference type="Pfam" id="PF04679">
    <property type="entry name" value="DNA_ligase_A_C"/>
    <property type="match status" value="1"/>
</dbReference>
<comment type="similarity">
    <text evidence="1 15">Belongs to the ATP-dependent DNA ligase family.</text>
</comment>
<proteinExistence type="inferred from homology"/>
<feature type="region of interest" description="Disordered" evidence="16">
    <location>
        <begin position="594"/>
        <end position="613"/>
    </location>
</feature>
<dbReference type="VEuPathDB" id="MicrosporidiaDB:HERIO_1085"/>
<dbReference type="Gene3D" id="2.40.50.140">
    <property type="entry name" value="Nucleic acid-binding proteins"/>
    <property type="match status" value="1"/>
</dbReference>
<dbReference type="Pfam" id="PF01068">
    <property type="entry name" value="DNA_ligase_A_M"/>
    <property type="match status" value="1"/>
</dbReference>
<dbReference type="InterPro" id="IPR012309">
    <property type="entry name" value="DNA_ligase_ATP-dep_C"/>
</dbReference>
<dbReference type="SUPFAM" id="SSF56091">
    <property type="entry name" value="DNA ligase/mRNA capping enzyme, catalytic domain"/>
    <property type="match status" value="1"/>
</dbReference>
<comment type="caution">
    <text evidence="18">The sequence shown here is derived from an EMBL/GenBank/DDBJ whole genome shotgun (WGS) entry which is preliminary data.</text>
</comment>
<feature type="domain" description="ATP-dependent DNA ligase family profile" evidence="17">
    <location>
        <begin position="342"/>
        <end position="476"/>
    </location>
</feature>
<dbReference type="EMBL" id="LVKB01000047">
    <property type="protein sequence ID" value="ORD97002.1"/>
    <property type="molecule type" value="Genomic_DNA"/>
</dbReference>
<comment type="catalytic activity">
    <reaction evidence="12">
        <text>ATP + (deoxyribonucleotide)n-3'-hydroxyl + 5'-phospho-(deoxyribonucleotide)m = (deoxyribonucleotide)n+m + AMP + diphosphate.</text>
        <dbReference type="EC" id="6.5.1.1"/>
    </reaction>
</comment>
<dbReference type="SUPFAM" id="SSF50249">
    <property type="entry name" value="Nucleic acid-binding proteins"/>
    <property type="match status" value="1"/>
</dbReference>
<dbReference type="CDD" id="cd07900">
    <property type="entry name" value="Adenylation_DNA_ligase_I_Euk"/>
    <property type="match status" value="1"/>
</dbReference>
<keyword evidence="6" id="KW-0547">Nucleotide-binding</keyword>
<dbReference type="PROSITE" id="PS00333">
    <property type="entry name" value="DNA_LIGASE_A2"/>
    <property type="match status" value="1"/>
</dbReference>
<evidence type="ECO:0000256" key="4">
    <source>
        <dbReference type="ARBA" id="ARBA00022618"/>
    </source>
</evidence>
<evidence type="ECO:0000256" key="14">
    <source>
        <dbReference type="ARBA" id="ARBA00041666"/>
    </source>
</evidence>
<dbReference type="GO" id="GO:0071897">
    <property type="term" value="P:DNA biosynthetic process"/>
    <property type="evidence" value="ECO:0007669"/>
    <property type="project" value="InterPro"/>
</dbReference>
<keyword evidence="9" id="KW-0233">DNA recombination</keyword>
<dbReference type="GO" id="GO:0006310">
    <property type="term" value="P:DNA recombination"/>
    <property type="evidence" value="ECO:0007669"/>
    <property type="project" value="UniProtKB-KW"/>
</dbReference>
<evidence type="ECO:0000313" key="18">
    <source>
        <dbReference type="EMBL" id="ORD97002.1"/>
    </source>
</evidence>
<dbReference type="InterPro" id="IPR012340">
    <property type="entry name" value="NA-bd_OB-fold"/>
</dbReference>
<evidence type="ECO:0000256" key="15">
    <source>
        <dbReference type="RuleBase" id="RU004196"/>
    </source>
</evidence>
<keyword evidence="7" id="KW-0227">DNA damage</keyword>
<evidence type="ECO:0000256" key="7">
    <source>
        <dbReference type="ARBA" id="ARBA00022763"/>
    </source>
</evidence>
<keyword evidence="19" id="KW-1185">Reference proteome</keyword>
<name>A0A1X0QBA3_9MICR</name>
<evidence type="ECO:0000256" key="16">
    <source>
        <dbReference type="SAM" id="MobiDB-lite"/>
    </source>
</evidence>
<dbReference type="GO" id="GO:0051301">
    <property type="term" value="P:cell division"/>
    <property type="evidence" value="ECO:0007669"/>
    <property type="project" value="UniProtKB-KW"/>
</dbReference>
<dbReference type="InterPro" id="IPR016059">
    <property type="entry name" value="DNA_ligase_ATP-dep_CS"/>
</dbReference>
<dbReference type="InterPro" id="IPR050191">
    <property type="entry name" value="ATP-dep_DNA_ligase"/>
</dbReference>
<evidence type="ECO:0000256" key="5">
    <source>
        <dbReference type="ARBA" id="ARBA00022705"/>
    </source>
</evidence>
<protein>
    <recommendedName>
        <fullName evidence="13">DNA ligase 1</fullName>
        <ecNumber evidence="2">6.5.1.1</ecNumber>
    </recommendedName>
    <alternativeName>
        <fullName evidence="14">DNA ligase I</fullName>
    </alternativeName>
</protein>
<dbReference type="SUPFAM" id="SSF117018">
    <property type="entry name" value="ATP-dependent DNA ligase DNA-binding domain"/>
    <property type="match status" value="1"/>
</dbReference>
<evidence type="ECO:0000256" key="10">
    <source>
        <dbReference type="ARBA" id="ARBA00023204"/>
    </source>
</evidence>
<sequence>MHNQKNDTTNECKEVRFIDLCNIFERIENTKSRLEIQEYLMEFYKKILKTNPNELANVLYLCNSKVFCDYYNLEMGVGDFMIIQCVIQATGLSKKKIKELLKKTGDISKIAMNHRVNQLFVAKEKLTVKRVIEHLRNLCFIDGKKSRKDKIDLILSDINLADPIETKYIIRLLEGKLKIGLALATILIGLAQAIDVDPDVLKSAYNKNPDFKSLVEIIIQFGSEGIEGQSKVKAGIPVKPMLATPTKHSTSAFSKFESNKLLTEFKYDGERLQIHHSSAKDSQTDKTVLFSRNLEDITIKYKDVANLKINDKSFIIDCEVVAFKDDKIQPFQLLSTRKRKNVDVIDVDVCVFVFDILYYDDEELVDKPLYERREILQKYFNEIPGKFIFTKSIETDDIEKVEEFFKTSLENNCEGVMLKDLNACYKPSHRSNKWIKLKKDYLDNLGDSLDLVVIGAYFGKGKRTNVYGGFLLGVYNTEINKYEACCKIGTGFSDEKLLDFYKKLVVTAEYTDIVSNVTPDVWIKPEVVWEVKSASLSLSPIYTPGNINGKGISLRFPRFIRERSDKKIEDSTSVKQLINFYKENISDIKSDEGEEFKRSKVDETKFDEDSLFN</sequence>
<evidence type="ECO:0000256" key="9">
    <source>
        <dbReference type="ARBA" id="ARBA00023172"/>
    </source>
</evidence>
<evidence type="ECO:0000256" key="1">
    <source>
        <dbReference type="ARBA" id="ARBA00007572"/>
    </source>
</evidence>
<dbReference type="GO" id="GO:0003677">
    <property type="term" value="F:DNA binding"/>
    <property type="evidence" value="ECO:0007669"/>
    <property type="project" value="InterPro"/>
</dbReference>
<evidence type="ECO:0000313" key="19">
    <source>
        <dbReference type="Proteomes" id="UP000192356"/>
    </source>
</evidence>
<dbReference type="PANTHER" id="PTHR45674">
    <property type="entry name" value="DNA LIGASE 1/3 FAMILY MEMBER"/>
    <property type="match status" value="1"/>
</dbReference>
<dbReference type="GO" id="GO:0003910">
    <property type="term" value="F:DNA ligase (ATP) activity"/>
    <property type="evidence" value="ECO:0007669"/>
    <property type="project" value="UniProtKB-EC"/>
</dbReference>
<evidence type="ECO:0000256" key="13">
    <source>
        <dbReference type="ARBA" id="ARBA00041131"/>
    </source>
</evidence>
<dbReference type="InterPro" id="IPR012310">
    <property type="entry name" value="DNA_ligase_ATP-dep_cent"/>
</dbReference>
<dbReference type="NCBIfam" id="TIGR00574">
    <property type="entry name" value="dnl1"/>
    <property type="match status" value="1"/>
</dbReference>
<keyword evidence="3" id="KW-0436">Ligase</keyword>
<dbReference type="Proteomes" id="UP000192356">
    <property type="component" value="Unassembled WGS sequence"/>
</dbReference>
<reference evidence="18 19" key="1">
    <citation type="journal article" date="2017" name="Environ. Microbiol.">
        <title>Decay of the glycolytic pathway and adaptation to intranuclear parasitism within Enterocytozoonidae microsporidia.</title>
        <authorList>
            <person name="Wiredu Boakye D."/>
            <person name="Jaroenlak P."/>
            <person name="Prachumwat A."/>
            <person name="Williams T.A."/>
            <person name="Bateman K.S."/>
            <person name="Itsathitphaisarn O."/>
            <person name="Sritunyalucksana K."/>
            <person name="Paszkiewicz K.H."/>
            <person name="Moore K.A."/>
            <person name="Stentiford G.D."/>
            <person name="Williams B.A."/>
        </authorList>
    </citation>
    <scope>NUCLEOTIDE SEQUENCE [LARGE SCALE GENOMIC DNA]</scope>
    <source>
        <strain evidence="18 19">GB1</strain>
    </source>
</reference>
<dbReference type="GO" id="GO:0005524">
    <property type="term" value="F:ATP binding"/>
    <property type="evidence" value="ECO:0007669"/>
    <property type="project" value="UniProtKB-KW"/>
</dbReference>
<evidence type="ECO:0000256" key="3">
    <source>
        <dbReference type="ARBA" id="ARBA00022598"/>
    </source>
</evidence>
<dbReference type="Gene3D" id="3.30.470.30">
    <property type="entry name" value="DNA ligase/mRNA capping enzyme"/>
    <property type="match status" value="1"/>
</dbReference>
<evidence type="ECO:0000256" key="12">
    <source>
        <dbReference type="ARBA" id="ARBA00034003"/>
    </source>
</evidence>
<evidence type="ECO:0000259" key="17">
    <source>
        <dbReference type="PROSITE" id="PS50160"/>
    </source>
</evidence>
<keyword evidence="8" id="KW-0067">ATP-binding</keyword>